<evidence type="ECO:0000256" key="2">
    <source>
        <dbReference type="ARBA" id="ARBA00022692"/>
    </source>
</evidence>
<dbReference type="SUPFAM" id="SSF103473">
    <property type="entry name" value="MFS general substrate transporter"/>
    <property type="match status" value="1"/>
</dbReference>
<evidence type="ECO:0000259" key="6">
    <source>
        <dbReference type="PROSITE" id="PS50850"/>
    </source>
</evidence>
<proteinExistence type="predicted"/>
<evidence type="ECO:0000256" key="4">
    <source>
        <dbReference type="ARBA" id="ARBA00023136"/>
    </source>
</evidence>
<feature type="transmembrane region" description="Helical" evidence="5">
    <location>
        <begin position="52"/>
        <end position="74"/>
    </location>
</feature>
<evidence type="ECO:0000313" key="7">
    <source>
        <dbReference type="EMBL" id="NKX92031.1"/>
    </source>
</evidence>
<feature type="domain" description="Major facilitator superfamily (MFS) profile" evidence="6">
    <location>
        <begin position="20"/>
        <end position="454"/>
    </location>
</feature>
<feature type="transmembrane region" description="Helical" evidence="5">
    <location>
        <begin position="432"/>
        <end position="453"/>
    </location>
</feature>
<dbReference type="InterPro" id="IPR020846">
    <property type="entry name" value="MFS_dom"/>
</dbReference>
<reference evidence="7 8" key="1">
    <citation type="submission" date="2020-04" db="EMBL/GenBank/DDBJ databases">
        <title>MicrobeNet Type strains.</title>
        <authorList>
            <person name="Nicholson A.C."/>
        </authorList>
    </citation>
    <scope>NUCLEOTIDE SEQUENCE [LARGE SCALE GENOMIC DNA]</scope>
    <source>
        <strain evidence="7 8">ATCC BAA-789</strain>
    </source>
</reference>
<protein>
    <submittedName>
        <fullName evidence="7">MFS transporter</fullName>
    </submittedName>
</protein>
<keyword evidence="4 5" id="KW-0472">Membrane</keyword>
<keyword evidence="8" id="KW-1185">Reference proteome</keyword>
<comment type="subcellular location">
    <subcellularLocation>
        <location evidence="1">Cell membrane</location>
        <topology evidence="1">Multi-pass membrane protein</topology>
    </subcellularLocation>
</comment>
<dbReference type="PROSITE" id="PS50850">
    <property type="entry name" value="MFS"/>
    <property type="match status" value="1"/>
</dbReference>
<organism evidence="7 8">
    <name type="scientific">Sanguibacter hominis ATCC BAA-789</name>
    <dbReference type="NCBI Taxonomy" id="1312740"/>
    <lineage>
        <taxon>Bacteria</taxon>
        <taxon>Bacillati</taxon>
        <taxon>Actinomycetota</taxon>
        <taxon>Actinomycetes</taxon>
        <taxon>Micrococcales</taxon>
        <taxon>Sanguibacteraceae</taxon>
        <taxon>Sanguibacter</taxon>
    </lineage>
</organism>
<dbReference type="GO" id="GO:0005886">
    <property type="term" value="C:plasma membrane"/>
    <property type="evidence" value="ECO:0007669"/>
    <property type="project" value="UniProtKB-SubCell"/>
</dbReference>
<feature type="transmembrane region" description="Helical" evidence="5">
    <location>
        <begin position="272"/>
        <end position="295"/>
    </location>
</feature>
<feature type="transmembrane region" description="Helical" evidence="5">
    <location>
        <begin position="360"/>
        <end position="385"/>
    </location>
</feature>
<feature type="transmembrane region" description="Helical" evidence="5">
    <location>
        <begin position="301"/>
        <end position="322"/>
    </location>
</feature>
<evidence type="ECO:0000256" key="5">
    <source>
        <dbReference type="SAM" id="Phobius"/>
    </source>
</evidence>
<dbReference type="AlphaFoldDB" id="A0A9X5IRJ9"/>
<feature type="transmembrane region" description="Helical" evidence="5">
    <location>
        <begin position="143"/>
        <end position="165"/>
    </location>
</feature>
<sequence>MTTEPSAPDQPAPTPGSRVLVVGMVALITVGAFEALAVSTAMPVIAEALDGLGLYAAAFSLTLATSVIGMVVAGALADRARPVQPLLVGVVAFALGLLAAGLATSMTVLLVGRALQGLGSGMFVVALYVIVARAFPAAQRAKVLAAFSAAWVVPSLVGPMISGFIVQTFGWRWVFLAVVVIAVPAAVIIVMTTWRVPAPDMTADGASTGPLPWRRFGLATLAGAGVAAMSLGAATDGTARTALVAGGAIVAAVAGTPLLPRGTLRAARGLPTVIALRGIVAAAFFATEVFLPLILQTERHMSPASAGTILTVGAVTWATGSAVRGRGHWSPTTYLRLGSTLIAVAIVAAATLVLPGSPVAIAWVGWACGGFGIGMIYPTLAVLVFDLAAPHEQGASTSALQVSDSLMSAFVLALSGTAVAALVAHVGVGGYAVGFAATLLLALLAVVISPRVVR</sequence>
<accession>A0A9X5IRJ9</accession>
<feature type="transmembrane region" description="Helical" evidence="5">
    <location>
        <begin position="86"/>
        <end position="111"/>
    </location>
</feature>
<dbReference type="Pfam" id="PF07690">
    <property type="entry name" value="MFS_1"/>
    <property type="match status" value="1"/>
</dbReference>
<feature type="transmembrane region" description="Helical" evidence="5">
    <location>
        <begin position="20"/>
        <end position="46"/>
    </location>
</feature>
<feature type="transmembrane region" description="Helical" evidence="5">
    <location>
        <begin position="171"/>
        <end position="194"/>
    </location>
</feature>
<dbReference type="Proteomes" id="UP000774283">
    <property type="component" value="Unassembled WGS sequence"/>
</dbReference>
<comment type="caution">
    <text evidence="7">The sequence shown here is derived from an EMBL/GenBank/DDBJ whole genome shotgun (WGS) entry which is preliminary data.</text>
</comment>
<feature type="transmembrane region" description="Helical" evidence="5">
    <location>
        <begin position="334"/>
        <end position="354"/>
    </location>
</feature>
<dbReference type="EMBL" id="JAAXOW010000001">
    <property type="protein sequence ID" value="NKX92031.1"/>
    <property type="molecule type" value="Genomic_DNA"/>
</dbReference>
<dbReference type="Gene3D" id="1.20.1250.20">
    <property type="entry name" value="MFS general substrate transporter like domains"/>
    <property type="match status" value="1"/>
</dbReference>
<dbReference type="RefSeq" id="WP_168446116.1">
    <property type="nucleotide sequence ID" value="NZ_JAAXOW010000001.1"/>
</dbReference>
<name>A0A9X5IRJ9_9MICO</name>
<dbReference type="PANTHER" id="PTHR23501:SF154">
    <property type="entry name" value="MULTIDRUG-EFFLUX TRANSPORTER RV1634-RELATED"/>
    <property type="match status" value="1"/>
</dbReference>
<feature type="transmembrane region" description="Helical" evidence="5">
    <location>
        <begin position="406"/>
        <end position="426"/>
    </location>
</feature>
<gene>
    <name evidence="7" type="ORF">HF995_01875</name>
</gene>
<dbReference type="InterPro" id="IPR011701">
    <property type="entry name" value="MFS"/>
</dbReference>
<dbReference type="InterPro" id="IPR036259">
    <property type="entry name" value="MFS_trans_sf"/>
</dbReference>
<dbReference type="PANTHER" id="PTHR23501">
    <property type="entry name" value="MAJOR FACILITATOR SUPERFAMILY"/>
    <property type="match status" value="1"/>
</dbReference>
<feature type="transmembrane region" description="Helical" evidence="5">
    <location>
        <begin position="215"/>
        <end position="235"/>
    </location>
</feature>
<feature type="transmembrane region" description="Helical" evidence="5">
    <location>
        <begin position="241"/>
        <end position="260"/>
    </location>
</feature>
<evidence type="ECO:0000256" key="1">
    <source>
        <dbReference type="ARBA" id="ARBA00004651"/>
    </source>
</evidence>
<evidence type="ECO:0000313" key="8">
    <source>
        <dbReference type="Proteomes" id="UP000774283"/>
    </source>
</evidence>
<dbReference type="GO" id="GO:0022857">
    <property type="term" value="F:transmembrane transporter activity"/>
    <property type="evidence" value="ECO:0007669"/>
    <property type="project" value="InterPro"/>
</dbReference>
<keyword evidence="2 5" id="KW-0812">Transmembrane</keyword>
<evidence type="ECO:0000256" key="3">
    <source>
        <dbReference type="ARBA" id="ARBA00022989"/>
    </source>
</evidence>
<feature type="transmembrane region" description="Helical" evidence="5">
    <location>
        <begin position="117"/>
        <end position="136"/>
    </location>
</feature>
<keyword evidence="3 5" id="KW-1133">Transmembrane helix</keyword>